<dbReference type="EMBL" id="FTPL01000001">
    <property type="protein sequence ID" value="SIT66441.1"/>
    <property type="molecule type" value="Genomic_DNA"/>
</dbReference>
<dbReference type="PROSITE" id="PS51167">
    <property type="entry name" value="CHORISMATE_MUT_1"/>
    <property type="match status" value="1"/>
</dbReference>
<dbReference type="Gene3D" id="3.30.1330.40">
    <property type="entry name" value="RutC-like"/>
    <property type="match status" value="1"/>
</dbReference>
<organism evidence="4 5">
    <name type="scientific">Edaphobacillus lindanitolerans</name>
    <dbReference type="NCBI Taxonomy" id="550447"/>
    <lineage>
        <taxon>Bacteria</taxon>
        <taxon>Bacillati</taxon>
        <taxon>Bacillota</taxon>
        <taxon>Bacilli</taxon>
        <taxon>Bacillales</taxon>
        <taxon>Bacillaceae</taxon>
        <taxon>Edaphobacillus</taxon>
    </lineage>
</organism>
<evidence type="ECO:0000256" key="2">
    <source>
        <dbReference type="PIRSR" id="PIRSR005965-1"/>
    </source>
</evidence>
<dbReference type="PIRSF" id="PIRSF005965">
    <property type="entry name" value="Chor_mut_AroH"/>
    <property type="match status" value="1"/>
</dbReference>
<sequence>MMVRGVRGATSICEDGQQHVLEETAELVKEMAEKNGLGPDEIVSVLISTTTDISSAFPAKAVRSMPGWEYVPVMCTHEMNVPGSLPLCIRVLMHANTGKSQKEICHVYRNEAVRLRPDLANRSLEGEGAQ</sequence>
<dbReference type="GO" id="GO:0046417">
    <property type="term" value="P:chorismate metabolic process"/>
    <property type="evidence" value="ECO:0007669"/>
    <property type="project" value="TreeGrafter"/>
</dbReference>
<dbReference type="InterPro" id="IPR008243">
    <property type="entry name" value="Chorismate_mutase_AroH"/>
</dbReference>
<keyword evidence="2 3" id="KW-0028">Amino-acid biosynthesis</keyword>
<dbReference type="PANTHER" id="PTHR21164">
    <property type="entry name" value="CHORISMATE MUTASE"/>
    <property type="match status" value="1"/>
</dbReference>
<dbReference type="GO" id="GO:0008652">
    <property type="term" value="P:amino acid biosynthetic process"/>
    <property type="evidence" value="ECO:0007669"/>
    <property type="project" value="UniProtKB-UniRule"/>
</dbReference>
<dbReference type="GO" id="GO:0009073">
    <property type="term" value="P:aromatic amino acid family biosynthetic process"/>
    <property type="evidence" value="ECO:0007669"/>
    <property type="project" value="UniProtKB-UniRule"/>
</dbReference>
<reference evidence="5" key="1">
    <citation type="submission" date="2017-01" db="EMBL/GenBank/DDBJ databases">
        <authorList>
            <person name="Varghese N."/>
            <person name="Submissions S."/>
        </authorList>
    </citation>
    <scope>NUCLEOTIDE SEQUENCE [LARGE SCALE GENOMIC DNA]</scope>
    <source>
        <strain evidence="5">MNA4</strain>
    </source>
</reference>
<dbReference type="GO" id="GO:0004106">
    <property type="term" value="F:chorismate mutase activity"/>
    <property type="evidence" value="ECO:0007669"/>
    <property type="project" value="UniProtKB-UniRule"/>
</dbReference>
<dbReference type="STRING" id="550447.SAMN05428946_0078"/>
<dbReference type="CDD" id="cd02185">
    <property type="entry name" value="AroH"/>
    <property type="match status" value="1"/>
</dbReference>
<evidence type="ECO:0000256" key="3">
    <source>
        <dbReference type="PROSITE-ProRule" id="PRU00514"/>
    </source>
</evidence>
<feature type="binding site" evidence="2">
    <location>
        <position position="90"/>
    </location>
    <ligand>
        <name>prephenate</name>
        <dbReference type="ChEBI" id="CHEBI:29934"/>
    </ligand>
</feature>
<protein>
    <recommendedName>
        <fullName evidence="1 3">chorismate mutase</fullName>
        <ecNumber evidence="1 3">5.4.99.5</ecNumber>
    </recommendedName>
</protein>
<comment type="catalytic activity">
    <reaction evidence="3">
        <text>chorismate = prephenate</text>
        <dbReference type="Rhea" id="RHEA:13897"/>
        <dbReference type="ChEBI" id="CHEBI:29748"/>
        <dbReference type="ChEBI" id="CHEBI:29934"/>
        <dbReference type="EC" id="5.4.99.5"/>
    </reaction>
</comment>
<keyword evidence="5" id="KW-1185">Reference proteome</keyword>
<dbReference type="EC" id="5.4.99.5" evidence="1 3"/>
<keyword evidence="2 3" id="KW-0057">Aromatic amino acid biosynthesis</keyword>
<dbReference type="SUPFAM" id="SSF55298">
    <property type="entry name" value="YjgF-like"/>
    <property type="match status" value="1"/>
</dbReference>
<evidence type="ECO:0000313" key="4">
    <source>
        <dbReference type="EMBL" id="SIT66441.1"/>
    </source>
</evidence>
<dbReference type="PANTHER" id="PTHR21164:SF0">
    <property type="entry name" value="CHORISMATE MUTASE AROH"/>
    <property type="match status" value="1"/>
</dbReference>
<dbReference type="Pfam" id="PF07736">
    <property type="entry name" value="CM_1"/>
    <property type="match status" value="1"/>
</dbReference>
<keyword evidence="3" id="KW-0413">Isomerase</keyword>
<name>A0A1U7PKL8_9BACI</name>
<feature type="binding site" evidence="2">
    <location>
        <position position="108"/>
    </location>
    <ligand>
        <name>prephenate</name>
        <dbReference type="ChEBI" id="CHEBI:29934"/>
    </ligand>
</feature>
<feature type="binding site" evidence="2">
    <location>
        <position position="7"/>
    </location>
    <ligand>
        <name>prephenate</name>
        <dbReference type="ChEBI" id="CHEBI:29934"/>
    </ligand>
</feature>
<dbReference type="NCBIfam" id="TIGR01796">
    <property type="entry name" value="CM_mono_aroH"/>
    <property type="match status" value="1"/>
</dbReference>
<dbReference type="Proteomes" id="UP000187550">
    <property type="component" value="Unassembled WGS sequence"/>
</dbReference>
<evidence type="ECO:0000313" key="5">
    <source>
        <dbReference type="Proteomes" id="UP000187550"/>
    </source>
</evidence>
<dbReference type="AlphaFoldDB" id="A0A1U7PKL8"/>
<evidence type="ECO:0000256" key="1">
    <source>
        <dbReference type="NCBIfam" id="TIGR01796"/>
    </source>
</evidence>
<proteinExistence type="predicted"/>
<dbReference type="InterPro" id="IPR035959">
    <property type="entry name" value="RutC-like_sf"/>
</dbReference>
<gene>
    <name evidence="4" type="ORF">SAMN05428946_0078</name>
</gene>
<dbReference type="UniPathway" id="UPA00120">
    <property type="reaction ID" value="UER00203"/>
</dbReference>
<accession>A0A1U7PKL8</accession>